<evidence type="ECO:0000313" key="3">
    <source>
        <dbReference type="Proteomes" id="UP000054805"/>
    </source>
</evidence>
<reference evidence="2 3" key="1">
    <citation type="submission" date="2015-01" db="EMBL/GenBank/DDBJ databases">
        <title>Evolution of Trichinella species and genotypes.</title>
        <authorList>
            <person name="Korhonen P.K."/>
            <person name="Edoardo P."/>
            <person name="Giuseppe L.R."/>
            <person name="Gasser R.B."/>
        </authorList>
    </citation>
    <scope>NUCLEOTIDE SEQUENCE [LARGE SCALE GENOMIC DNA]</scope>
    <source>
        <strain evidence="2">ISS588</strain>
    </source>
</reference>
<evidence type="ECO:0000256" key="1">
    <source>
        <dbReference type="SAM" id="MobiDB-lite"/>
    </source>
</evidence>
<feature type="compositionally biased region" description="Polar residues" evidence="1">
    <location>
        <begin position="1"/>
        <end position="10"/>
    </location>
</feature>
<dbReference type="AlphaFoldDB" id="A0A0V1IK85"/>
<dbReference type="EMBL" id="JYDS01000155">
    <property type="protein sequence ID" value="KRZ23052.1"/>
    <property type="molecule type" value="Genomic_DNA"/>
</dbReference>
<protein>
    <submittedName>
        <fullName evidence="2">Uncharacterized protein</fullName>
    </submittedName>
</protein>
<sequence>MDVSNSSVIKSRSRMKSGRKCRPQFDFSAGITSPLYAMESDNMESVLPTKARQFSPQVSGEEYLFCHDGHLEELKISKRLGLAWLG</sequence>
<comment type="caution">
    <text evidence="2">The sequence shown here is derived from an EMBL/GenBank/DDBJ whole genome shotgun (WGS) entry which is preliminary data.</text>
</comment>
<feature type="compositionally biased region" description="Basic residues" evidence="1">
    <location>
        <begin position="11"/>
        <end position="20"/>
    </location>
</feature>
<feature type="region of interest" description="Disordered" evidence="1">
    <location>
        <begin position="1"/>
        <end position="20"/>
    </location>
</feature>
<keyword evidence="3" id="KW-1185">Reference proteome</keyword>
<dbReference type="Proteomes" id="UP000054805">
    <property type="component" value="Unassembled WGS sequence"/>
</dbReference>
<gene>
    <name evidence="2" type="ORF">T4B_4124</name>
</gene>
<evidence type="ECO:0000313" key="2">
    <source>
        <dbReference type="EMBL" id="KRZ23052.1"/>
    </source>
</evidence>
<proteinExistence type="predicted"/>
<name>A0A0V1IK85_TRIPS</name>
<accession>A0A0V1IK85</accession>
<organism evidence="2 3">
    <name type="scientific">Trichinella pseudospiralis</name>
    <name type="common">Parasitic roundworm</name>
    <dbReference type="NCBI Taxonomy" id="6337"/>
    <lineage>
        <taxon>Eukaryota</taxon>
        <taxon>Metazoa</taxon>
        <taxon>Ecdysozoa</taxon>
        <taxon>Nematoda</taxon>
        <taxon>Enoplea</taxon>
        <taxon>Dorylaimia</taxon>
        <taxon>Trichinellida</taxon>
        <taxon>Trichinellidae</taxon>
        <taxon>Trichinella</taxon>
    </lineage>
</organism>